<protein>
    <submittedName>
        <fullName evidence="2">Uncharacterized protein</fullName>
    </submittedName>
</protein>
<dbReference type="EMBL" id="BAABDQ010000014">
    <property type="protein sequence ID" value="GAA3572169.1"/>
    <property type="molecule type" value="Genomic_DNA"/>
</dbReference>
<proteinExistence type="predicted"/>
<evidence type="ECO:0000313" key="2">
    <source>
        <dbReference type="EMBL" id="GAA3572169.1"/>
    </source>
</evidence>
<evidence type="ECO:0000256" key="1">
    <source>
        <dbReference type="SAM" id="MobiDB-lite"/>
    </source>
</evidence>
<feature type="region of interest" description="Disordered" evidence="1">
    <location>
        <begin position="1"/>
        <end position="31"/>
    </location>
</feature>
<organism evidence="2 3">
    <name type="scientific">Nonomuraea rosea</name>
    <dbReference type="NCBI Taxonomy" id="638574"/>
    <lineage>
        <taxon>Bacteria</taxon>
        <taxon>Bacillati</taxon>
        <taxon>Actinomycetota</taxon>
        <taxon>Actinomycetes</taxon>
        <taxon>Streptosporangiales</taxon>
        <taxon>Streptosporangiaceae</taxon>
        <taxon>Nonomuraea</taxon>
    </lineage>
</organism>
<evidence type="ECO:0000313" key="3">
    <source>
        <dbReference type="Proteomes" id="UP001500630"/>
    </source>
</evidence>
<gene>
    <name evidence="2" type="ORF">GCM10022419_061310</name>
</gene>
<reference evidence="3" key="1">
    <citation type="journal article" date="2019" name="Int. J. Syst. Evol. Microbiol.">
        <title>The Global Catalogue of Microorganisms (GCM) 10K type strain sequencing project: providing services to taxonomists for standard genome sequencing and annotation.</title>
        <authorList>
            <consortium name="The Broad Institute Genomics Platform"/>
            <consortium name="The Broad Institute Genome Sequencing Center for Infectious Disease"/>
            <person name="Wu L."/>
            <person name="Ma J."/>
        </authorList>
    </citation>
    <scope>NUCLEOTIDE SEQUENCE [LARGE SCALE GENOMIC DNA]</scope>
    <source>
        <strain evidence="3">JCM 17326</strain>
    </source>
</reference>
<name>A0ABP6XU27_9ACTN</name>
<accession>A0ABP6XU27</accession>
<dbReference type="Proteomes" id="UP001500630">
    <property type="component" value="Unassembled WGS sequence"/>
</dbReference>
<keyword evidence="3" id="KW-1185">Reference proteome</keyword>
<sequence length="85" mass="9303">MPDREGRSCGSLSKRCAGGDRGRGRLVAGGRRPERERFSAALYAAERLRLRVIPQVIAHLRVAPDGDLRAELRAFVSPGRHDPVG</sequence>
<comment type="caution">
    <text evidence="2">The sequence shown here is derived from an EMBL/GenBank/DDBJ whole genome shotgun (WGS) entry which is preliminary data.</text>
</comment>